<evidence type="ECO:0000313" key="1">
    <source>
        <dbReference type="EMBL" id="KAH7966567.1"/>
    </source>
</evidence>
<proteinExistence type="predicted"/>
<gene>
    <name evidence="1" type="ORF">HPB49_017759</name>
</gene>
<keyword evidence="2" id="KW-1185">Reference proteome</keyword>
<comment type="caution">
    <text evidence="1">The sequence shown here is derived from an EMBL/GenBank/DDBJ whole genome shotgun (WGS) entry which is preliminary data.</text>
</comment>
<sequence length="654" mass="71724">MFRWLRQDGRNNDSAKGLLPAAMSPVSMTLSPHTTSTSMLGHLPFTSDINAHTARAGTMPAVAGRSATQARAGPTISEVVHSFWSMRSGGHSQHSYLRDVQTRDLALVVALILGASFLALMLVVTFRKGQDDKGQVLAVGRFGAYCGTSSVVSGVAVGAFLGVPYADPRTLRFGAPVPWHREQEMFDNTAPAPSCAQTLPSLDEMNASTSEDCLHVNIWAPACGSRPCSGNRTTGSNNDLHYDGRALAALGDVVVVVPNWRLGVLGFLRLSRSDDVPINAGLLDQAEVLRWTARNVDAFGGNKSDLVVVGHGSGASALAYHLMLGQGLSNVAPILKVVFMSESPMTRYPVPDQGQESAQNEHPNASVRLLCEEADQNKSSLLNCLRQLPVAELLRRQRSDPRERPQFFPVLPVMWPTRLWKELKVSTMPRNATVLLGFSENEGPDLLHFFQRFFRLGEEPSVRKDVHSILTLLRFSSAEATAILEQYPEVSCAVCVFQAPTNNSWVDQLLSDLLVVCPVRFYAELLRASGNTVHGYVLHCKNVSGQCIKPPRDYAARLLFGSPLMLGTSSLEEQALSREVIARWAHFFKTGFSGGLQRVSASRVPSGCVRETEAMYQQLNFSWNPCSYFYHHVCDSYGGDCELPALMAKYYYGR</sequence>
<dbReference type="EMBL" id="CM023471">
    <property type="protein sequence ID" value="KAH7966567.1"/>
    <property type="molecule type" value="Genomic_DNA"/>
</dbReference>
<dbReference type="Proteomes" id="UP000821865">
    <property type="component" value="Chromosome 2"/>
</dbReference>
<organism evidence="1 2">
    <name type="scientific">Dermacentor silvarum</name>
    <name type="common">Tick</name>
    <dbReference type="NCBI Taxonomy" id="543639"/>
    <lineage>
        <taxon>Eukaryota</taxon>
        <taxon>Metazoa</taxon>
        <taxon>Ecdysozoa</taxon>
        <taxon>Arthropoda</taxon>
        <taxon>Chelicerata</taxon>
        <taxon>Arachnida</taxon>
        <taxon>Acari</taxon>
        <taxon>Parasitiformes</taxon>
        <taxon>Ixodida</taxon>
        <taxon>Ixodoidea</taxon>
        <taxon>Ixodidae</taxon>
        <taxon>Rhipicephalinae</taxon>
        <taxon>Dermacentor</taxon>
    </lineage>
</organism>
<reference evidence="1" key="1">
    <citation type="submission" date="2020-05" db="EMBL/GenBank/DDBJ databases">
        <title>Large-scale comparative analyses of tick genomes elucidate their genetic diversity and vector capacities.</title>
        <authorList>
            <person name="Jia N."/>
            <person name="Wang J."/>
            <person name="Shi W."/>
            <person name="Du L."/>
            <person name="Sun Y."/>
            <person name="Zhan W."/>
            <person name="Jiang J."/>
            <person name="Wang Q."/>
            <person name="Zhang B."/>
            <person name="Ji P."/>
            <person name="Sakyi L.B."/>
            <person name="Cui X."/>
            <person name="Yuan T."/>
            <person name="Jiang B."/>
            <person name="Yang W."/>
            <person name="Lam T.T.-Y."/>
            <person name="Chang Q."/>
            <person name="Ding S."/>
            <person name="Wang X."/>
            <person name="Zhu J."/>
            <person name="Ruan X."/>
            <person name="Zhao L."/>
            <person name="Wei J."/>
            <person name="Que T."/>
            <person name="Du C."/>
            <person name="Cheng J."/>
            <person name="Dai P."/>
            <person name="Han X."/>
            <person name="Huang E."/>
            <person name="Gao Y."/>
            <person name="Liu J."/>
            <person name="Shao H."/>
            <person name="Ye R."/>
            <person name="Li L."/>
            <person name="Wei W."/>
            <person name="Wang X."/>
            <person name="Wang C."/>
            <person name="Yang T."/>
            <person name="Huo Q."/>
            <person name="Li W."/>
            <person name="Guo W."/>
            <person name="Chen H."/>
            <person name="Zhou L."/>
            <person name="Ni X."/>
            <person name="Tian J."/>
            <person name="Zhou Y."/>
            <person name="Sheng Y."/>
            <person name="Liu T."/>
            <person name="Pan Y."/>
            <person name="Xia L."/>
            <person name="Li J."/>
            <person name="Zhao F."/>
            <person name="Cao W."/>
        </authorList>
    </citation>
    <scope>NUCLEOTIDE SEQUENCE</scope>
    <source>
        <strain evidence="1">Dsil-2018</strain>
    </source>
</reference>
<name>A0ACB8DEP4_DERSI</name>
<evidence type="ECO:0000313" key="2">
    <source>
        <dbReference type="Proteomes" id="UP000821865"/>
    </source>
</evidence>
<protein>
    <submittedName>
        <fullName evidence="1">Uncharacterized protein</fullName>
    </submittedName>
</protein>
<accession>A0ACB8DEP4</accession>